<keyword evidence="5 7" id="KW-1133">Transmembrane helix</keyword>
<dbReference type="Proteomes" id="UP000595897">
    <property type="component" value="Chromosome"/>
</dbReference>
<feature type="transmembrane region" description="Helical" evidence="7">
    <location>
        <begin position="176"/>
        <end position="199"/>
    </location>
</feature>
<dbReference type="Pfam" id="PF19300">
    <property type="entry name" value="BPD_transp_1_N"/>
    <property type="match status" value="1"/>
</dbReference>
<proteinExistence type="inferred from homology"/>
<dbReference type="InterPro" id="IPR045621">
    <property type="entry name" value="BPD_transp_1_N"/>
</dbReference>
<dbReference type="Pfam" id="PF00528">
    <property type="entry name" value="BPD_transp_1"/>
    <property type="match status" value="1"/>
</dbReference>
<keyword evidence="4 7" id="KW-0812">Transmembrane</keyword>
<gene>
    <name evidence="9" type="ORF">bsdtb5_37260</name>
</gene>
<sequence>MKHIIKKLGTLIITLFTVSFLTFFVFQIIPGDSVVASLGTDATKEAVDSMREELGLNDPFLVRYGNWLSGVVKGDFGTSTKYHQPVSTLIKDRLPVTIWLAVLSLIIILLLSIPLGILSARKRGKLIEQIILILTQLTMAIPPFFLGIILTLIFGVVLKWFVPGQYISYSDNFAKFLGFIIFPAITIAIPKIAMMVRFLRSSLLRQLNLDYVRTAYSKGNKEKNVLYYHVLKNAFIPVITFLGMIIADVLAGSIIVEQVFSLPGLGRFLVVSISNRDFPVVQAIVMYIAVVVIVINFLIDILYQVIDPRIRIAK</sequence>
<evidence type="ECO:0000256" key="4">
    <source>
        <dbReference type="ARBA" id="ARBA00022692"/>
    </source>
</evidence>
<dbReference type="GO" id="GO:0071916">
    <property type="term" value="F:dipeptide transmembrane transporter activity"/>
    <property type="evidence" value="ECO:0007669"/>
    <property type="project" value="TreeGrafter"/>
</dbReference>
<keyword evidence="3" id="KW-1003">Cell membrane</keyword>
<feature type="transmembrane region" description="Helical" evidence="7">
    <location>
        <begin position="96"/>
        <end position="118"/>
    </location>
</feature>
<organism evidence="9 10">
    <name type="scientific">Anaeromicropila herbilytica</name>
    <dbReference type="NCBI Taxonomy" id="2785025"/>
    <lineage>
        <taxon>Bacteria</taxon>
        <taxon>Bacillati</taxon>
        <taxon>Bacillota</taxon>
        <taxon>Clostridia</taxon>
        <taxon>Lachnospirales</taxon>
        <taxon>Lachnospiraceae</taxon>
        <taxon>Anaeromicropila</taxon>
    </lineage>
</organism>
<evidence type="ECO:0000256" key="5">
    <source>
        <dbReference type="ARBA" id="ARBA00022989"/>
    </source>
</evidence>
<evidence type="ECO:0000259" key="8">
    <source>
        <dbReference type="PROSITE" id="PS50928"/>
    </source>
</evidence>
<dbReference type="EMBL" id="AP024169">
    <property type="protein sequence ID" value="BCN32431.1"/>
    <property type="molecule type" value="Genomic_DNA"/>
</dbReference>
<feature type="transmembrane region" description="Helical" evidence="7">
    <location>
        <begin position="12"/>
        <end position="29"/>
    </location>
</feature>
<dbReference type="PANTHER" id="PTHR43163:SF6">
    <property type="entry name" value="DIPEPTIDE TRANSPORT SYSTEM PERMEASE PROTEIN DPPB-RELATED"/>
    <property type="match status" value="1"/>
</dbReference>
<keyword evidence="10" id="KW-1185">Reference proteome</keyword>
<keyword evidence="6 7" id="KW-0472">Membrane</keyword>
<evidence type="ECO:0000256" key="6">
    <source>
        <dbReference type="ARBA" id="ARBA00023136"/>
    </source>
</evidence>
<comment type="subcellular location">
    <subcellularLocation>
        <location evidence="1 7">Cell membrane</location>
        <topology evidence="1 7">Multi-pass membrane protein</topology>
    </subcellularLocation>
</comment>
<protein>
    <submittedName>
        <fullName evidence="9">ABC transporter permease</fullName>
    </submittedName>
</protein>
<keyword evidence="2 7" id="KW-0813">Transport</keyword>
<dbReference type="GO" id="GO:0005886">
    <property type="term" value="C:plasma membrane"/>
    <property type="evidence" value="ECO:0007669"/>
    <property type="project" value="UniProtKB-SubCell"/>
</dbReference>
<dbReference type="SUPFAM" id="SSF161098">
    <property type="entry name" value="MetI-like"/>
    <property type="match status" value="1"/>
</dbReference>
<evidence type="ECO:0000256" key="1">
    <source>
        <dbReference type="ARBA" id="ARBA00004651"/>
    </source>
</evidence>
<dbReference type="Gene3D" id="1.10.3720.10">
    <property type="entry name" value="MetI-like"/>
    <property type="match status" value="1"/>
</dbReference>
<dbReference type="InterPro" id="IPR000515">
    <property type="entry name" value="MetI-like"/>
</dbReference>
<dbReference type="KEGG" id="ahb:bsdtb5_37260"/>
<evidence type="ECO:0000313" key="9">
    <source>
        <dbReference type="EMBL" id="BCN32431.1"/>
    </source>
</evidence>
<dbReference type="CDD" id="cd06261">
    <property type="entry name" value="TM_PBP2"/>
    <property type="match status" value="1"/>
</dbReference>
<evidence type="ECO:0000313" key="10">
    <source>
        <dbReference type="Proteomes" id="UP000595897"/>
    </source>
</evidence>
<dbReference type="InterPro" id="IPR035906">
    <property type="entry name" value="MetI-like_sf"/>
</dbReference>
<evidence type="ECO:0000256" key="7">
    <source>
        <dbReference type="RuleBase" id="RU363032"/>
    </source>
</evidence>
<feature type="transmembrane region" description="Helical" evidence="7">
    <location>
        <begin position="130"/>
        <end position="156"/>
    </location>
</feature>
<dbReference type="RefSeq" id="WP_271713479.1">
    <property type="nucleotide sequence ID" value="NZ_AP024169.1"/>
</dbReference>
<dbReference type="PANTHER" id="PTHR43163">
    <property type="entry name" value="DIPEPTIDE TRANSPORT SYSTEM PERMEASE PROTEIN DPPB-RELATED"/>
    <property type="match status" value="1"/>
</dbReference>
<feature type="transmembrane region" description="Helical" evidence="7">
    <location>
        <begin position="280"/>
        <end position="306"/>
    </location>
</feature>
<evidence type="ECO:0000256" key="2">
    <source>
        <dbReference type="ARBA" id="ARBA00022448"/>
    </source>
</evidence>
<name>A0A7R7EPK0_9FIRM</name>
<reference evidence="9 10" key="1">
    <citation type="submission" date="2020-11" db="EMBL/GenBank/DDBJ databases">
        <title>Draft genome sequencing of a Lachnospiraceae strain isolated from anoxic soil subjected to BSD treatment.</title>
        <authorList>
            <person name="Uek A."/>
            <person name="Tonouchi A."/>
        </authorList>
    </citation>
    <scope>NUCLEOTIDE SEQUENCE [LARGE SCALE GENOMIC DNA]</scope>
    <source>
        <strain evidence="9 10">TB5</strain>
    </source>
</reference>
<dbReference type="PROSITE" id="PS50928">
    <property type="entry name" value="ABC_TM1"/>
    <property type="match status" value="1"/>
</dbReference>
<evidence type="ECO:0000256" key="3">
    <source>
        <dbReference type="ARBA" id="ARBA00022475"/>
    </source>
</evidence>
<feature type="domain" description="ABC transmembrane type-1" evidence="8">
    <location>
        <begin position="94"/>
        <end position="299"/>
    </location>
</feature>
<comment type="similarity">
    <text evidence="7">Belongs to the binding-protein-dependent transport system permease family.</text>
</comment>
<feature type="transmembrane region" description="Helical" evidence="7">
    <location>
        <begin position="234"/>
        <end position="260"/>
    </location>
</feature>
<accession>A0A7R7EPK0</accession>
<dbReference type="AlphaFoldDB" id="A0A7R7EPK0"/>